<evidence type="ECO:0000313" key="2">
    <source>
        <dbReference type="EMBL" id="KAJ1360758.1"/>
    </source>
</evidence>
<dbReference type="Proteomes" id="UP001196413">
    <property type="component" value="Unassembled WGS sequence"/>
</dbReference>
<accession>A0AAD5MQ42</accession>
<evidence type="ECO:0000313" key="3">
    <source>
        <dbReference type="Proteomes" id="UP001196413"/>
    </source>
</evidence>
<feature type="region of interest" description="Disordered" evidence="1">
    <location>
        <begin position="78"/>
        <end position="119"/>
    </location>
</feature>
<reference evidence="2" key="1">
    <citation type="submission" date="2021-06" db="EMBL/GenBank/DDBJ databases">
        <title>Parelaphostrongylus tenuis whole genome reference sequence.</title>
        <authorList>
            <person name="Garwood T.J."/>
            <person name="Larsen P.A."/>
            <person name="Fountain-Jones N.M."/>
            <person name="Garbe J.R."/>
            <person name="Macchietto M.G."/>
            <person name="Kania S.A."/>
            <person name="Gerhold R.W."/>
            <person name="Richards J.E."/>
            <person name="Wolf T.M."/>
        </authorList>
    </citation>
    <scope>NUCLEOTIDE SEQUENCE</scope>
    <source>
        <strain evidence="2">MNPRO001-30</strain>
        <tissue evidence="2">Meninges</tissue>
    </source>
</reference>
<protein>
    <submittedName>
        <fullName evidence="2">Uncharacterized protein</fullName>
    </submittedName>
</protein>
<gene>
    <name evidence="2" type="ORF">KIN20_019810</name>
</gene>
<proteinExistence type="predicted"/>
<organism evidence="2 3">
    <name type="scientific">Parelaphostrongylus tenuis</name>
    <name type="common">Meningeal worm</name>
    <dbReference type="NCBI Taxonomy" id="148309"/>
    <lineage>
        <taxon>Eukaryota</taxon>
        <taxon>Metazoa</taxon>
        <taxon>Ecdysozoa</taxon>
        <taxon>Nematoda</taxon>
        <taxon>Chromadorea</taxon>
        <taxon>Rhabditida</taxon>
        <taxon>Rhabditina</taxon>
        <taxon>Rhabditomorpha</taxon>
        <taxon>Strongyloidea</taxon>
        <taxon>Metastrongylidae</taxon>
        <taxon>Parelaphostrongylus</taxon>
    </lineage>
</organism>
<evidence type="ECO:0000256" key="1">
    <source>
        <dbReference type="SAM" id="MobiDB-lite"/>
    </source>
</evidence>
<name>A0AAD5MQ42_PARTN</name>
<comment type="caution">
    <text evidence="2">The sequence shown here is derived from an EMBL/GenBank/DDBJ whole genome shotgun (WGS) entry which is preliminary data.</text>
</comment>
<feature type="compositionally biased region" description="Basic and acidic residues" evidence="1">
    <location>
        <begin position="82"/>
        <end position="115"/>
    </location>
</feature>
<keyword evidence="3" id="KW-1185">Reference proteome</keyword>
<sequence>MDLEDTKTELSMFLVIQRSHLNIHNVGEMAITVDDAIFWSGMTAEGDSLVAYGGKANARKLACPIEYMAFSPENWFATPESSRIRPPENTEDGRPTGLRRGEGEGEKRERIRRGAEGGGGNIFNPFRTVNSRPLRLQLSVFCV</sequence>
<dbReference type="AlphaFoldDB" id="A0AAD5MQ42"/>
<dbReference type="EMBL" id="JAHQIW010003952">
    <property type="protein sequence ID" value="KAJ1360758.1"/>
    <property type="molecule type" value="Genomic_DNA"/>
</dbReference>